<dbReference type="EMBL" id="VFPQ01000001">
    <property type="protein sequence ID" value="TQM76328.1"/>
    <property type="molecule type" value="Genomic_DNA"/>
</dbReference>
<keyword evidence="3" id="KW-1185">Reference proteome</keyword>
<reference evidence="2 3" key="1">
    <citation type="submission" date="2019-06" db="EMBL/GenBank/DDBJ databases">
        <title>Sequencing the genomes of 1000 actinobacteria strains.</title>
        <authorList>
            <person name="Klenk H.-P."/>
        </authorList>
    </citation>
    <scope>NUCLEOTIDE SEQUENCE [LARGE SCALE GENOMIC DNA]</scope>
    <source>
        <strain evidence="2 3">DSM 43186</strain>
    </source>
</reference>
<dbReference type="AlphaFoldDB" id="A0A543J0I2"/>
<evidence type="ECO:0000256" key="1">
    <source>
        <dbReference type="SAM" id="MobiDB-lite"/>
    </source>
</evidence>
<feature type="compositionally biased region" description="Pro residues" evidence="1">
    <location>
        <begin position="1"/>
        <end position="12"/>
    </location>
</feature>
<dbReference type="Proteomes" id="UP000319213">
    <property type="component" value="Unassembled WGS sequence"/>
</dbReference>
<evidence type="ECO:0000313" key="3">
    <source>
        <dbReference type="Proteomes" id="UP000319213"/>
    </source>
</evidence>
<protein>
    <submittedName>
        <fullName evidence="2">Uncharacterized protein</fullName>
    </submittedName>
</protein>
<organism evidence="2 3">
    <name type="scientific">Thermopolyspora flexuosa</name>
    <dbReference type="NCBI Taxonomy" id="103836"/>
    <lineage>
        <taxon>Bacteria</taxon>
        <taxon>Bacillati</taxon>
        <taxon>Actinomycetota</taxon>
        <taxon>Actinomycetes</taxon>
        <taxon>Streptosporangiales</taxon>
        <taxon>Streptosporangiaceae</taxon>
        <taxon>Thermopolyspora</taxon>
    </lineage>
</organism>
<proteinExistence type="predicted"/>
<sequence>MPGPSPAAPPGIAPRTPAGSRCPFSRISRSRQPGPGCCISTSRWLSPISHPDSGFRTARRVRARHLAFVIEWRHRCFAAGFRRGRRPLPPRVPRLYASCGRNRHRAEGLHGRCLPCLPPRWPILALPLPFERNAGLVGAPIRRTLLASWCRCVAHACPADFGHEDTADIGPTMSRGSPSPYSDDLTSRTWPVIGLAQIQPQRWALSPLARGSALVYRVTPGGLSCELAGGARAPLFGVSRWQLISTRYFSAECFQSAAHTGDRWVEAC</sequence>
<accession>A0A543J0I2</accession>
<comment type="caution">
    <text evidence="2">The sequence shown here is derived from an EMBL/GenBank/DDBJ whole genome shotgun (WGS) entry which is preliminary data.</text>
</comment>
<feature type="region of interest" description="Disordered" evidence="1">
    <location>
        <begin position="1"/>
        <end position="35"/>
    </location>
</feature>
<name>A0A543J0I2_9ACTN</name>
<gene>
    <name evidence="2" type="ORF">FHX40_3061</name>
</gene>
<evidence type="ECO:0000313" key="2">
    <source>
        <dbReference type="EMBL" id="TQM76328.1"/>
    </source>
</evidence>